<dbReference type="InterPro" id="IPR020301">
    <property type="entry name" value="Mrx7"/>
</dbReference>
<dbReference type="Pfam" id="PF10906">
    <property type="entry name" value="Mrx7"/>
    <property type="match status" value="1"/>
</dbReference>
<reference evidence="1" key="2">
    <citation type="journal article" date="2023" name="IMA Fungus">
        <title>Comparative genomic study of the Penicillium genus elucidates a diverse pangenome and 15 lateral gene transfer events.</title>
        <authorList>
            <person name="Petersen C."/>
            <person name="Sorensen T."/>
            <person name="Nielsen M.R."/>
            <person name="Sondergaard T.E."/>
            <person name="Sorensen J.L."/>
            <person name="Fitzpatrick D.A."/>
            <person name="Frisvad J.C."/>
            <person name="Nielsen K.L."/>
        </authorList>
    </citation>
    <scope>NUCLEOTIDE SEQUENCE</scope>
    <source>
        <strain evidence="1">IBT 26290</strain>
    </source>
</reference>
<dbReference type="GeneID" id="81421829"/>
<proteinExistence type="predicted"/>
<dbReference type="EMBL" id="JAPQKN010000001">
    <property type="protein sequence ID" value="KAJ5174651.1"/>
    <property type="molecule type" value="Genomic_DNA"/>
</dbReference>
<sequence length="81" mass="9704">MVFHLFGLRALEVWLYSRLIRSPIFHQMVGRVHRRVEQIRHGIPPEESRTKLEGSGSLDKFVRYFKEEIQDQMKGKPRNKL</sequence>
<evidence type="ECO:0000313" key="1">
    <source>
        <dbReference type="EMBL" id="KAJ5174651.1"/>
    </source>
</evidence>
<dbReference type="AlphaFoldDB" id="A0A9W9LS84"/>
<name>A0A9W9LS84_9EURO</name>
<dbReference type="RefSeq" id="XP_056546259.1">
    <property type="nucleotide sequence ID" value="XM_056682653.1"/>
</dbReference>
<accession>A0A9W9LS84</accession>
<evidence type="ECO:0000313" key="2">
    <source>
        <dbReference type="Proteomes" id="UP001149163"/>
    </source>
</evidence>
<reference evidence="1" key="1">
    <citation type="submission" date="2022-11" db="EMBL/GenBank/DDBJ databases">
        <authorList>
            <person name="Petersen C."/>
        </authorList>
    </citation>
    <scope>NUCLEOTIDE SEQUENCE</scope>
    <source>
        <strain evidence="1">IBT 26290</strain>
    </source>
</reference>
<keyword evidence="2" id="KW-1185">Reference proteome</keyword>
<organism evidence="1 2">
    <name type="scientific">Penicillium canariense</name>
    <dbReference type="NCBI Taxonomy" id="189055"/>
    <lineage>
        <taxon>Eukaryota</taxon>
        <taxon>Fungi</taxon>
        <taxon>Dikarya</taxon>
        <taxon>Ascomycota</taxon>
        <taxon>Pezizomycotina</taxon>
        <taxon>Eurotiomycetes</taxon>
        <taxon>Eurotiomycetidae</taxon>
        <taxon>Eurotiales</taxon>
        <taxon>Aspergillaceae</taxon>
        <taxon>Penicillium</taxon>
    </lineage>
</organism>
<dbReference type="OrthoDB" id="4138121at2759"/>
<gene>
    <name evidence="1" type="ORF">N7482_000528</name>
</gene>
<dbReference type="Proteomes" id="UP001149163">
    <property type="component" value="Unassembled WGS sequence"/>
</dbReference>
<protein>
    <submittedName>
        <fullName evidence="1">Uncharacterized protein</fullName>
    </submittedName>
</protein>
<comment type="caution">
    <text evidence="1">The sequence shown here is derived from an EMBL/GenBank/DDBJ whole genome shotgun (WGS) entry which is preliminary data.</text>
</comment>